<feature type="compositionally biased region" description="Polar residues" evidence="3">
    <location>
        <begin position="665"/>
        <end position="674"/>
    </location>
</feature>
<keyword evidence="2" id="KW-0206">Cytoskeleton</keyword>
<dbReference type="GO" id="GO:0034237">
    <property type="term" value="F:protein kinase A regulatory subunit binding"/>
    <property type="evidence" value="ECO:0007669"/>
    <property type="project" value="TreeGrafter"/>
</dbReference>
<comment type="function">
    <text evidence="2">Involved in regulation of actin and microtubule organization. Part of a WAVE complex that activates the Arp2/3 complex.</text>
</comment>
<accession>A0A2P2JTI4</accession>
<evidence type="ECO:0000256" key="3">
    <source>
        <dbReference type="SAM" id="MobiDB-lite"/>
    </source>
</evidence>
<proteinExistence type="inferred from homology"/>
<feature type="compositionally biased region" description="Polar residues" evidence="3">
    <location>
        <begin position="1081"/>
        <end position="1096"/>
    </location>
</feature>
<feature type="region of interest" description="Disordered" evidence="3">
    <location>
        <begin position="603"/>
        <end position="637"/>
    </location>
</feature>
<dbReference type="GO" id="GO:0071933">
    <property type="term" value="F:Arp2/3 complex binding"/>
    <property type="evidence" value="ECO:0007669"/>
    <property type="project" value="TreeGrafter"/>
</dbReference>
<dbReference type="GO" id="GO:2000601">
    <property type="term" value="P:positive regulation of Arp2/3 complex-mediated actin nucleation"/>
    <property type="evidence" value="ECO:0007669"/>
    <property type="project" value="TreeGrafter"/>
</dbReference>
<comment type="similarity">
    <text evidence="1 2">Belongs to the SCAR/WAVE family.</text>
</comment>
<keyword evidence="2" id="KW-0963">Cytoplasm</keyword>
<feature type="compositionally biased region" description="Polar residues" evidence="3">
    <location>
        <begin position="561"/>
        <end position="578"/>
    </location>
</feature>
<reference evidence="4" key="1">
    <citation type="submission" date="2018-02" db="EMBL/GenBank/DDBJ databases">
        <title>Rhizophora mucronata_Transcriptome.</title>
        <authorList>
            <person name="Meera S.P."/>
            <person name="Sreeshan A."/>
            <person name="Augustine A."/>
        </authorList>
    </citation>
    <scope>NUCLEOTIDE SEQUENCE</scope>
    <source>
        <tissue evidence="4">Leaf</tissue>
    </source>
</reference>
<dbReference type="PANTHER" id="PTHR12902">
    <property type="entry name" value="WASP-1"/>
    <property type="match status" value="1"/>
</dbReference>
<feature type="compositionally biased region" description="Polar residues" evidence="3">
    <location>
        <begin position="620"/>
        <end position="635"/>
    </location>
</feature>
<dbReference type="GO" id="GO:0005856">
    <property type="term" value="C:cytoskeleton"/>
    <property type="evidence" value="ECO:0007669"/>
    <property type="project" value="UniProtKB-SubCell"/>
</dbReference>
<dbReference type="Gene3D" id="1.20.5.340">
    <property type="match status" value="1"/>
</dbReference>
<dbReference type="GO" id="GO:0003779">
    <property type="term" value="F:actin binding"/>
    <property type="evidence" value="ECO:0007669"/>
    <property type="project" value="UniProtKB-UniRule"/>
</dbReference>
<feature type="region of interest" description="Disordered" evidence="3">
    <location>
        <begin position="561"/>
        <end position="582"/>
    </location>
</feature>
<keyword evidence="2" id="KW-0009">Actin-binding</keyword>
<dbReference type="PANTHER" id="PTHR12902:SF33">
    <property type="entry name" value="PROTEIN SCAR3"/>
    <property type="match status" value="1"/>
</dbReference>
<dbReference type="InterPro" id="IPR028288">
    <property type="entry name" value="SCAR/WAVE_fam"/>
</dbReference>
<dbReference type="AlphaFoldDB" id="A0A2P2JTI4"/>
<name>A0A2P2JTI4_RHIMU</name>
<evidence type="ECO:0000313" key="4">
    <source>
        <dbReference type="EMBL" id="MBW96774.1"/>
    </source>
</evidence>
<feature type="compositionally biased region" description="Low complexity" evidence="3">
    <location>
        <begin position="605"/>
        <end position="617"/>
    </location>
</feature>
<feature type="region of interest" description="Disordered" evidence="3">
    <location>
        <begin position="303"/>
        <end position="322"/>
    </location>
</feature>
<sequence>MPLVRFEVRNEYGLGQPELYREADREDPKAVLDGLAVAGLVGILRQLGDLAEFAAEVFHGLQEQVITTASRSHKLVLRVQKLEAALPSLEKAVLAQTSHIHFAYTAGTGSEWHPRILNEQNHFIYNDLPRFVMDTYEECRDLPHLHWLDKFDTSGPGSCLKRYSDPTFFRRVSGNLNKPDAGIIQRDKMRKSKKKRSFKWNEDLLNHASMSTHSGRMHFTPSIVNGQTSPTHTASTIDMTLKSDLTDPSVSFDSRNGSGNNECVFHLSSSLQCEELGSKEFSSRFMMHNDIVDSGFTNGKPGVVRGNFPQSSPPHKESSSSLEHNDILDLSFTNSPGFADDNFPFSSSIEQIAPSISCVTWDEKAEIVEPNGQHCNRDEMMGMLAKDSDLHIQEKRIANCINSDEINVVHAEGNILKSSIMEDELDEVDSEPDNYMDALNTIESESENDFDCQIKHEGEQVLSNIKNAEVEGGVHEVTIGTTATFPSEDEFHTSIGTLSNKGIEIPRSSSFKSFVNGQMSHDGVHEVTDHMLDHHPPKPEFHTSSDITSKKEISLELLSSVPSRSTASEISGTSSNVDYSPGSECCTRANALNGIKAESAVTYPLSSGSGSSNQLESLSDKTITSSIKSPESQAQPHHLHSVSIWTNGGLLGLEPSKPPDFAASNRASQTSVPGSNYEAVGSSNHGKPGGLVKDSGSIETSLCSISLHEDQNGRIEKSNDSSLPNRFSPDYCNRLNISSAVTPGNEAVPDIDVKPKDAGPSQENYEISSQMFGTHHRLFTNGFRRQMQFVSDGPALASLLKTVTLEQKSGHCSITCEATQEQAVDEPFVYKNVLDSLTSSPPLEHMKIPFCPIDGIEASKMRLKFPDGSCCDQRIRDAFPLFQLVPDSSISLHEVVLESDDDIFCRSSPYISDDYLDQHSVSDSEQWESSESPECNDHVQPEALSRISLVGSVSRPLQLAQVGNDGVHNDTGVYNTCTQDAADSALYTSLLDIPSFDSLNFISQGETKDNSDQISSLEAQYPVDSTPMPPPLPPVQWRISKAHSDMENDRHHAVSGTDERGFDLKLLESALSRQLKPVPSNEKQPNLQVASSPNNKDQQKEGNQPARGMGIDEKEDFLQQIRTKSFTLRCTGTAKPTFSSGPTANSKVNAILEKANAIRQVVGSDGEDDDSWSDT</sequence>
<dbReference type="Gene3D" id="6.10.280.150">
    <property type="match status" value="1"/>
</dbReference>
<comment type="subcellular location">
    <subcellularLocation>
        <location evidence="2">Cytoplasm</location>
        <location evidence="2">Cytoskeleton</location>
    </subcellularLocation>
</comment>
<dbReference type="EMBL" id="GGEC01016291">
    <property type="protein sequence ID" value="MBW96774.1"/>
    <property type="molecule type" value="Transcribed_RNA"/>
</dbReference>
<protein>
    <recommendedName>
        <fullName evidence="2">Protein SCAR</fullName>
    </recommendedName>
    <alternativeName>
        <fullName evidence="2">Protein WAVE</fullName>
    </alternativeName>
</protein>
<feature type="region of interest" description="Disordered" evidence="3">
    <location>
        <begin position="656"/>
        <end position="690"/>
    </location>
</feature>
<feature type="region of interest" description="Disordered" evidence="3">
    <location>
        <begin position="1074"/>
        <end position="1110"/>
    </location>
</feature>
<organism evidence="4">
    <name type="scientific">Rhizophora mucronata</name>
    <name type="common">Asiatic mangrove</name>
    <dbReference type="NCBI Taxonomy" id="61149"/>
    <lineage>
        <taxon>Eukaryota</taxon>
        <taxon>Viridiplantae</taxon>
        <taxon>Streptophyta</taxon>
        <taxon>Embryophyta</taxon>
        <taxon>Tracheophyta</taxon>
        <taxon>Spermatophyta</taxon>
        <taxon>Magnoliopsida</taxon>
        <taxon>eudicotyledons</taxon>
        <taxon>Gunneridae</taxon>
        <taxon>Pentapetalae</taxon>
        <taxon>rosids</taxon>
        <taxon>fabids</taxon>
        <taxon>Malpighiales</taxon>
        <taxon>Rhizophoraceae</taxon>
        <taxon>Rhizophora</taxon>
    </lineage>
</organism>
<dbReference type="GO" id="GO:0030036">
    <property type="term" value="P:actin cytoskeleton organization"/>
    <property type="evidence" value="ECO:0007669"/>
    <property type="project" value="UniProtKB-UniRule"/>
</dbReference>
<evidence type="ECO:0000256" key="1">
    <source>
        <dbReference type="ARBA" id="ARBA00006993"/>
    </source>
</evidence>
<evidence type="ECO:0000256" key="2">
    <source>
        <dbReference type="RuleBase" id="RU367034"/>
    </source>
</evidence>